<dbReference type="AlphaFoldDB" id="A0AAJ0GS94"/>
<reference evidence="2" key="2">
    <citation type="submission" date="2023-06" db="EMBL/GenBank/DDBJ databases">
        <authorList>
            <consortium name="Lawrence Berkeley National Laboratory"/>
            <person name="Mondo S.J."/>
            <person name="Hensen N."/>
            <person name="Bonometti L."/>
            <person name="Westerberg I."/>
            <person name="Brannstrom I.O."/>
            <person name="Guillou S."/>
            <person name="Cros-Aarteil S."/>
            <person name="Calhoun S."/>
            <person name="Haridas S."/>
            <person name="Kuo A."/>
            <person name="Pangilinan J."/>
            <person name="Riley R."/>
            <person name="Labutti K."/>
            <person name="Andreopoulos B."/>
            <person name="Lipzen A."/>
            <person name="Chen C."/>
            <person name="Yanf M."/>
            <person name="Daum C."/>
            <person name="Ng V."/>
            <person name="Clum A."/>
            <person name="Steindorff A."/>
            <person name="Ohm R."/>
            <person name="Martin F."/>
            <person name="Silar P."/>
            <person name="Natvig D."/>
            <person name="Lalanne C."/>
            <person name="Gautier V."/>
            <person name="Ament-Velasquez S.L."/>
            <person name="Kruys A."/>
            <person name="Hutchinson M.I."/>
            <person name="Powell A.J."/>
            <person name="Barry K."/>
            <person name="Miller A.N."/>
            <person name="Grigoriev I.V."/>
            <person name="Debuchy R."/>
            <person name="Gladieux P."/>
            <person name="Thoren M.H."/>
            <person name="Johannesson H."/>
        </authorList>
    </citation>
    <scope>NUCLEOTIDE SEQUENCE</scope>
    <source>
        <strain evidence="2">CBS 333.67</strain>
    </source>
</reference>
<feature type="compositionally biased region" description="Low complexity" evidence="1">
    <location>
        <begin position="10"/>
        <end position="34"/>
    </location>
</feature>
<dbReference type="EMBL" id="JAUDZG010000004">
    <property type="protein sequence ID" value="KAK3305218.1"/>
    <property type="molecule type" value="Genomic_DNA"/>
</dbReference>
<name>A0AAJ0GS94_9PEZI</name>
<gene>
    <name evidence="2" type="ORF">B0T15DRAFT_574610</name>
</gene>
<proteinExistence type="predicted"/>
<feature type="region of interest" description="Disordered" evidence="1">
    <location>
        <begin position="1"/>
        <end position="34"/>
    </location>
</feature>
<reference evidence="2" key="1">
    <citation type="journal article" date="2023" name="Mol. Phylogenet. Evol.">
        <title>Genome-scale phylogeny and comparative genomics of the fungal order Sordariales.</title>
        <authorList>
            <person name="Hensen N."/>
            <person name="Bonometti L."/>
            <person name="Westerberg I."/>
            <person name="Brannstrom I.O."/>
            <person name="Guillou S."/>
            <person name="Cros-Aarteil S."/>
            <person name="Calhoun S."/>
            <person name="Haridas S."/>
            <person name="Kuo A."/>
            <person name="Mondo S."/>
            <person name="Pangilinan J."/>
            <person name="Riley R."/>
            <person name="LaButti K."/>
            <person name="Andreopoulos B."/>
            <person name="Lipzen A."/>
            <person name="Chen C."/>
            <person name="Yan M."/>
            <person name="Daum C."/>
            <person name="Ng V."/>
            <person name="Clum A."/>
            <person name="Steindorff A."/>
            <person name="Ohm R.A."/>
            <person name="Martin F."/>
            <person name="Silar P."/>
            <person name="Natvig D.O."/>
            <person name="Lalanne C."/>
            <person name="Gautier V."/>
            <person name="Ament-Velasquez S.L."/>
            <person name="Kruys A."/>
            <person name="Hutchinson M.I."/>
            <person name="Powell A.J."/>
            <person name="Barry K."/>
            <person name="Miller A.N."/>
            <person name="Grigoriev I.V."/>
            <person name="Debuchy R."/>
            <person name="Gladieux P."/>
            <person name="Hiltunen Thoren M."/>
            <person name="Johannesson H."/>
        </authorList>
    </citation>
    <scope>NUCLEOTIDE SEQUENCE</scope>
    <source>
        <strain evidence="2">CBS 333.67</strain>
    </source>
</reference>
<dbReference type="Proteomes" id="UP001273166">
    <property type="component" value="Unassembled WGS sequence"/>
</dbReference>
<comment type="caution">
    <text evidence="2">The sequence shown here is derived from an EMBL/GenBank/DDBJ whole genome shotgun (WGS) entry which is preliminary data.</text>
</comment>
<organism evidence="2 3">
    <name type="scientific">Chaetomium strumarium</name>
    <dbReference type="NCBI Taxonomy" id="1170767"/>
    <lineage>
        <taxon>Eukaryota</taxon>
        <taxon>Fungi</taxon>
        <taxon>Dikarya</taxon>
        <taxon>Ascomycota</taxon>
        <taxon>Pezizomycotina</taxon>
        <taxon>Sordariomycetes</taxon>
        <taxon>Sordariomycetidae</taxon>
        <taxon>Sordariales</taxon>
        <taxon>Chaetomiaceae</taxon>
        <taxon>Chaetomium</taxon>
    </lineage>
</organism>
<keyword evidence="3" id="KW-1185">Reference proteome</keyword>
<accession>A0AAJ0GS94</accession>
<evidence type="ECO:0000313" key="2">
    <source>
        <dbReference type="EMBL" id="KAK3305218.1"/>
    </source>
</evidence>
<dbReference type="RefSeq" id="XP_062720998.1">
    <property type="nucleotide sequence ID" value="XM_062870962.1"/>
</dbReference>
<dbReference type="GeneID" id="87889791"/>
<evidence type="ECO:0000313" key="3">
    <source>
        <dbReference type="Proteomes" id="UP001273166"/>
    </source>
</evidence>
<sequence length="155" mass="16851">MSRLVISDYPAATASTTGGQTRTTSRRPTSTRSPANAISRTYEFGISATPVISGRTVWYPDQGTTRSSRWTTTTCTPQSTLNVTQLIHEYAPLTLKQGARRVIGLLFFSTQAYALVVAVNRQTGTVLVVNTNFQGAIAVQGRNGPEQIGVHDRLY</sequence>
<evidence type="ECO:0000256" key="1">
    <source>
        <dbReference type="SAM" id="MobiDB-lite"/>
    </source>
</evidence>
<protein>
    <submittedName>
        <fullName evidence="2">Uncharacterized protein</fullName>
    </submittedName>
</protein>